<organism evidence="2 3">
    <name type="scientific">Steinernema carpocapsae</name>
    <name type="common">Entomopathogenic nematode</name>
    <dbReference type="NCBI Taxonomy" id="34508"/>
    <lineage>
        <taxon>Eukaryota</taxon>
        <taxon>Metazoa</taxon>
        <taxon>Ecdysozoa</taxon>
        <taxon>Nematoda</taxon>
        <taxon>Chromadorea</taxon>
        <taxon>Rhabditida</taxon>
        <taxon>Tylenchina</taxon>
        <taxon>Panagrolaimomorpha</taxon>
        <taxon>Strongyloidoidea</taxon>
        <taxon>Steinernematidae</taxon>
        <taxon>Steinernema</taxon>
    </lineage>
</organism>
<reference evidence="2 3" key="1">
    <citation type="journal article" date="2015" name="Genome Biol.">
        <title>Comparative genomics of Steinernema reveals deeply conserved gene regulatory networks.</title>
        <authorList>
            <person name="Dillman A.R."/>
            <person name="Macchietto M."/>
            <person name="Porter C.F."/>
            <person name="Rogers A."/>
            <person name="Williams B."/>
            <person name="Antoshechkin I."/>
            <person name="Lee M.M."/>
            <person name="Goodwin Z."/>
            <person name="Lu X."/>
            <person name="Lewis E.E."/>
            <person name="Goodrich-Blair H."/>
            <person name="Stock S.P."/>
            <person name="Adams B.J."/>
            <person name="Sternberg P.W."/>
            <person name="Mortazavi A."/>
        </authorList>
    </citation>
    <scope>NUCLEOTIDE SEQUENCE [LARGE SCALE GENOMIC DNA]</scope>
    <source>
        <strain evidence="2 3">ALL</strain>
    </source>
</reference>
<keyword evidence="1" id="KW-0732">Signal</keyword>
<protein>
    <submittedName>
        <fullName evidence="2">Uncharacterized protein</fullName>
    </submittedName>
</protein>
<accession>A0A4U5M1Z6</accession>
<feature type="chain" id="PRO_5020635057" evidence="1">
    <location>
        <begin position="20"/>
        <end position="83"/>
    </location>
</feature>
<evidence type="ECO:0000313" key="2">
    <source>
        <dbReference type="EMBL" id="TKR62729.1"/>
    </source>
</evidence>
<name>A0A4U5M1Z6_STECR</name>
<evidence type="ECO:0000256" key="1">
    <source>
        <dbReference type="SAM" id="SignalP"/>
    </source>
</evidence>
<gene>
    <name evidence="2" type="ORF">L596_026650</name>
</gene>
<proteinExistence type="predicted"/>
<evidence type="ECO:0000313" key="3">
    <source>
        <dbReference type="Proteomes" id="UP000298663"/>
    </source>
</evidence>
<dbReference type="Proteomes" id="UP000298663">
    <property type="component" value="Unassembled WGS sequence"/>
</dbReference>
<sequence>MKSLYYILVLTYLISLVLCAPTERSGAEVKAIDREDLGSSEIVGDATLGKALKRSKRFWFNFWYRRRWYNYGYGYGYGWYGKK</sequence>
<dbReference type="EMBL" id="AZBU02000010">
    <property type="protein sequence ID" value="TKR62729.1"/>
    <property type="molecule type" value="Genomic_DNA"/>
</dbReference>
<comment type="caution">
    <text evidence="2">The sequence shown here is derived from an EMBL/GenBank/DDBJ whole genome shotgun (WGS) entry which is preliminary data.</text>
</comment>
<dbReference type="AlphaFoldDB" id="A0A4U5M1Z6"/>
<reference evidence="2 3" key="2">
    <citation type="journal article" date="2019" name="G3 (Bethesda)">
        <title>Hybrid Assembly of the Genome of the Entomopathogenic Nematode Steinernema carpocapsae Identifies the X-Chromosome.</title>
        <authorList>
            <person name="Serra L."/>
            <person name="Macchietto M."/>
            <person name="Macias-Munoz A."/>
            <person name="McGill C.J."/>
            <person name="Rodriguez I.M."/>
            <person name="Rodriguez B."/>
            <person name="Murad R."/>
            <person name="Mortazavi A."/>
        </authorList>
    </citation>
    <scope>NUCLEOTIDE SEQUENCE [LARGE SCALE GENOMIC DNA]</scope>
    <source>
        <strain evidence="2 3">ALL</strain>
    </source>
</reference>
<feature type="signal peptide" evidence="1">
    <location>
        <begin position="1"/>
        <end position="19"/>
    </location>
</feature>
<keyword evidence="3" id="KW-1185">Reference proteome</keyword>